<feature type="region of interest" description="Disordered" evidence="2">
    <location>
        <begin position="1"/>
        <end position="78"/>
    </location>
</feature>
<sequence>MENSKLEGNEAESLSGSLDPDNNCASTSNKESIEAESLSSELDPKENVASNKELNEAERLTRGLDPDNKGVSNNQGSLVTTSKSDLEIEMVKLEVGEETFTKFMKPFEDLVEQIQGVNTSDEIIVDTEKYNVDNILDSITRSRICGKWFISKADYYKRINHAIHTEWVSNCGQLLAYSTMLEHLLGVVEGVNKEEMFNRYIQDKGKYEILLNKLAEIETVLEQWEIQYRKKSRRKNSCKLEHNTPLCGCCGWQDQWVKNFNNRGVHIKEAAHRTDKHIWYGNMKEMKAILQASPSITNLD</sequence>
<evidence type="ECO:0000313" key="3">
    <source>
        <dbReference type="EMBL" id="CAL4119837.1"/>
    </source>
</evidence>
<accession>A0AAV2R7M9</accession>
<feature type="compositionally biased region" description="Basic and acidic residues" evidence="2">
    <location>
        <begin position="53"/>
        <end position="68"/>
    </location>
</feature>
<name>A0AAV2R7M9_MEGNR</name>
<protein>
    <submittedName>
        <fullName evidence="3">Uncharacterized protein</fullName>
    </submittedName>
</protein>
<dbReference type="AlphaFoldDB" id="A0AAV2R7M9"/>
<dbReference type="Proteomes" id="UP001497623">
    <property type="component" value="Unassembled WGS sequence"/>
</dbReference>
<feature type="coiled-coil region" evidence="1">
    <location>
        <begin position="207"/>
        <end position="234"/>
    </location>
</feature>
<reference evidence="3 4" key="1">
    <citation type="submission" date="2024-05" db="EMBL/GenBank/DDBJ databases">
        <authorList>
            <person name="Wallberg A."/>
        </authorList>
    </citation>
    <scope>NUCLEOTIDE SEQUENCE [LARGE SCALE GENOMIC DNA]</scope>
</reference>
<dbReference type="EMBL" id="CAXKWB010017809">
    <property type="protein sequence ID" value="CAL4119837.1"/>
    <property type="molecule type" value="Genomic_DNA"/>
</dbReference>
<gene>
    <name evidence="3" type="ORF">MNOR_LOCUS21804</name>
</gene>
<keyword evidence="1" id="KW-0175">Coiled coil</keyword>
<organism evidence="3 4">
    <name type="scientific">Meganyctiphanes norvegica</name>
    <name type="common">Northern krill</name>
    <name type="synonym">Thysanopoda norvegica</name>
    <dbReference type="NCBI Taxonomy" id="48144"/>
    <lineage>
        <taxon>Eukaryota</taxon>
        <taxon>Metazoa</taxon>
        <taxon>Ecdysozoa</taxon>
        <taxon>Arthropoda</taxon>
        <taxon>Crustacea</taxon>
        <taxon>Multicrustacea</taxon>
        <taxon>Malacostraca</taxon>
        <taxon>Eumalacostraca</taxon>
        <taxon>Eucarida</taxon>
        <taxon>Euphausiacea</taxon>
        <taxon>Euphausiidae</taxon>
        <taxon>Meganyctiphanes</taxon>
    </lineage>
</organism>
<evidence type="ECO:0000256" key="2">
    <source>
        <dbReference type="SAM" id="MobiDB-lite"/>
    </source>
</evidence>
<proteinExistence type="predicted"/>
<evidence type="ECO:0000313" key="4">
    <source>
        <dbReference type="Proteomes" id="UP001497623"/>
    </source>
</evidence>
<keyword evidence="4" id="KW-1185">Reference proteome</keyword>
<evidence type="ECO:0000256" key="1">
    <source>
        <dbReference type="SAM" id="Coils"/>
    </source>
</evidence>
<comment type="caution">
    <text evidence="3">The sequence shown here is derived from an EMBL/GenBank/DDBJ whole genome shotgun (WGS) entry which is preliminary data.</text>
</comment>